<feature type="region of interest" description="Disordered" evidence="1">
    <location>
        <begin position="74"/>
        <end position="97"/>
    </location>
</feature>
<keyword evidence="3" id="KW-1185">Reference proteome</keyword>
<organism evidence="2 3">
    <name type="scientific">Vicia faba</name>
    <name type="common">Broad bean</name>
    <name type="synonym">Faba vulgaris</name>
    <dbReference type="NCBI Taxonomy" id="3906"/>
    <lineage>
        <taxon>Eukaryota</taxon>
        <taxon>Viridiplantae</taxon>
        <taxon>Streptophyta</taxon>
        <taxon>Embryophyta</taxon>
        <taxon>Tracheophyta</taxon>
        <taxon>Spermatophyta</taxon>
        <taxon>Magnoliopsida</taxon>
        <taxon>eudicotyledons</taxon>
        <taxon>Gunneridae</taxon>
        <taxon>Pentapetalae</taxon>
        <taxon>rosids</taxon>
        <taxon>fabids</taxon>
        <taxon>Fabales</taxon>
        <taxon>Fabaceae</taxon>
        <taxon>Papilionoideae</taxon>
        <taxon>50 kb inversion clade</taxon>
        <taxon>NPAAA clade</taxon>
        <taxon>Hologalegina</taxon>
        <taxon>IRL clade</taxon>
        <taxon>Fabeae</taxon>
        <taxon>Vicia</taxon>
    </lineage>
</organism>
<evidence type="ECO:0000256" key="1">
    <source>
        <dbReference type="SAM" id="MobiDB-lite"/>
    </source>
</evidence>
<dbReference type="EMBL" id="OX451735">
    <property type="protein sequence ID" value="CAI8593789.1"/>
    <property type="molecule type" value="Genomic_DNA"/>
</dbReference>
<reference evidence="2 3" key="1">
    <citation type="submission" date="2023-01" db="EMBL/GenBank/DDBJ databases">
        <authorList>
            <person name="Kreplak J."/>
        </authorList>
    </citation>
    <scope>NUCLEOTIDE SEQUENCE [LARGE SCALE GENOMIC DNA]</scope>
</reference>
<evidence type="ECO:0000313" key="3">
    <source>
        <dbReference type="Proteomes" id="UP001157006"/>
    </source>
</evidence>
<gene>
    <name evidence="2" type="ORF">VFH_I109120</name>
</gene>
<dbReference type="Proteomes" id="UP001157006">
    <property type="component" value="Chromosome 1S"/>
</dbReference>
<accession>A0AAV0Z690</accession>
<evidence type="ECO:0000313" key="2">
    <source>
        <dbReference type="EMBL" id="CAI8593789.1"/>
    </source>
</evidence>
<name>A0AAV0Z690_VICFA</name>
<dbReference type="AlphaFoldDB" id="A0AAV0Z690"/>
<feature type="compositionally biased region" description="Basic and acidic residues" evidence="1">
    <location>
        <begin position="80"/>
        <end position="90"/>
    </location>
</feature>
<protein>
    <submittedName>
        <fullName evidence="2">Uncharacterized protein</fullName>
    </submittedName>
</protein>
<sequence>MHLLINQKYNHQHPSINQQPCTINMKQVQIKSILLLRRAGILGSSNQVLSRFPFEARIREFFRLRASHLFSDDAMSPPKIAERKESRLEVEAEGPLS</sequence>
<proteinExistence type="predicted"/>